<dbReference type="Gene3D" id="1.10.357.10">
    <property type="entry name" value="Tetracycline Repressor, domain 2"/>
    <property type="match status" value="1"/>
</dbReference>
<dbReference type="InterPro" id="IPR050624">
    <property type="entry name" value="HTH-type_Tx_Regulator"/>
</dbReference>
<organism evidence="4 5">
    <name type="scientific">Acinetobacter chengduensis</name>
    <dbReference type="NCBI Taxonomy" id="2420890"/>
    <lineage>
        <taxon>Bacteria</taxon>
        <taxon>Pseudomonadati</taxon>
        <taxon>Pseudomonadota</taxon>
        <taxon>Gammaproteobacteria</taxon>
        <taxon>Moraxellales</taxon>
        <taxon>Moraxellaceae</taxon>
        <taxon>Acinetobacter</taxon>
    </lineage>
</organism>
<dbReference type="EMBL" id="RCHC01000001">
    <property type="protein sequence ID" value="RLL24603.1"/>
    <property type="molecule type" value="Genomic_DNA"/>
</dbReference>
<evidence type="ECO:0000256" key="2">
    <source>
        <dbReference type="PROSITE-ProRule" id="PRU00335"/>
    </source>
</evidence>
<accession>A0ABX9U176</accession>
<feature type="DNA-binding region" description="H-T-H motif" evidence="2">
    <location>
        <begin position="41"/>
        <end position="60"/>
    </location>
</feature>
<comment type="caution">
    <text evidence="4">The sequence shown here is derived from an EMBL/GenBank/DDBJ whole genome shotgun (WGS) entry which is preliminary data.</text>
</comment>
<evidence type="ECO:0000259" key="3">
    <source>
        <dbReference type="PROSITE" id="PS50977"/>
    </source>
</evidence>
<dbReference type="InterPro" id="IPR001647">
    <property type="entry name" value="HTH_TetR"/>
</dbReference>
<dbReference type="SUPFAM" id="SSF46689">
    <property type="entry name" value="Homeodomain-like"/>
    <property type="match status" value="1"/>
</dbReference>
<evidence type="ECO:0000313" key="5">
    <source>
        <dbReference type="Proteomes" id="UP000280271"/>
    </source>
</evidence>
<dbReference type="PANTHER" id="PTHR43479:SF11">
    <property type="entry name" value="ACREF_ENVCD OPERON REPRESSOR-RELATED"/>
    <property type="match status" value="1"/>
</dbReference>
<evidence type="ECO:0000256" key="1">
    <source>
        <dbReference type="ARBA" id="ARBA00023125"/>
    </source>
</evidence>
<proteinExistence type="predicted"/>
<dbReference type="Proteomes" id="UP000280271">
    <property type="component" value="Unassembled WGS sequence"/>
</dbReference>
<name>A0ABX9U176_9GAMM</name>
<dbReference type="PANTHER" id="PTHR43479">
    <property type="entry name" value="ACREF/ENVCD OPERON REPRESSOR-RELATED"/>
    <property type="match status" value="1"/>
</dbReference>
<gene>
    <name evidence="4" type="ORF">D9K81_01050</name>
</gene>
<feature type="domain" description="HTH tetR-type" evidence="3">
    <location>
        <begin position="18"/>
        <end position="78"/>
    </location>
</feature>
<dbReference type="InterPro" id="IPR009057">
    <property type="entry name" value="Homeodomain-like_sf"/>
</dbReference>
<dbReference type="Pfam" id="PF00440">
    <property type="entry name" value="TetR_N"/>
    <property type="match status" value="1"/>
</dbReference>
<dbReference type="PROSITE" id="PS50977">
    <property type="entry name" value="HTH_TETR_2"/>
    <property type="match status" value="1"/>
</dbReference>
<sequence length="211" mass="24742">MKNPAIQIRRKPRQSRAKLTQEALQESFVRLLHERPANQITIREITDLAGVGLGTFYEYFSKKEDLIALTIHLHVKQNAESLKTYAQSLIQLSTNLGLPDYLQQVIHFQIEQIQAQQFLWSQVFLLERQISDIESYRKSYTMMVQMWQSILQPCITEDEQLKQMALNMQRICYGFVSQTLLIHPNFQIWDKLEADIATALMLYTQSNVYLD</sequence>
<keyword evidence="5" id="KW-1185">Reference proteome</keyword>
<keyword evidence="1 2" id="KW-0238">DNA-binding</keyword>
<dbReference type="RefSeq" id="WP_120374678.1">
    <property type="nucleotide sequence ID" value="NZ_RCHC01000001.1"/>
</dbReference>
<evidence type="ECO:0000313" key="4">
    <source>
        <dbReference type="EMBL" id="RLL24603.1"/>
    </source>
</evidence>
<protein>
    <submittedName>
        <fullName evidence="4">TetR family transcriptional regulator</fullName>
    </submittedName>
</protein>
<reference evidence="4 5" key="1">
    <citation type="submission" date="2018-09" db="EMBL/GenBank/DDBJ databases">
        <title>The draft genome of Acinetobacter sp. strains.</title>
        <authorList>
            <person name="Qin J."/>
            <person name="Feng Y."/>
            <person name="Zong Z."/>
        </authorList>
    </citation>
    <scope>NUCLEOTIDE SEQUENCE [LARGE SCALE GENOMIC DNA]</scope>
    <source>
        <strain evidence="4 5">WCHAc060005</strain>
    </source>
</reference>